<evidence type="ECO:0000256" key="1">
    <source>
        <dbReference type="ARBA" id="ARBA00022963"/>
    </source>
</evidence>
<sequence>MMHVVQRDTEADEAIKLIAPKGYPAERHKVLTRDGFVLTNFRIPHGRSGPGGKAMPGSGADRQPVLLIHGISLSSTCWVINDIDESLAFILADEGYDVWMMNTRGNTFSREHAEYEDNNPRFWQFSWDDFAHGDLPATIAYIKSTTNAKKVHVLGHSQGGTAGLAYLSRKPEAAKDIGVLLAVAPVVYAKYLESPTLVAFSYQANEYLFVSGPMQAVFLGGLCQVPSLIPVCTASTESMFGGSLKYWKVWPSPTSYYNALHWGQIFNEPEPKFMAFNYGPEYDLTKIKAPVVLFTAGRDVLAAPKDMSLVRERLASGGSLAGVHETESFGHMDYIW</sequence>
<organism evidence="4 5">
    <name type="scientific">Dunaliella salina</name>
    <name type="common">Green alga</name>
    <name type="synonym">Protococcus salinus</name>
    <dbReference type="NCBI Taxonomy" id="3046"/>
    <lineage>
        <taxon>Eukaryota</taxon>
        <taxon>Viridiplantae</taxon>
        <taxon>Chlorophyta</taxon>
        <taxon>core chlorophytes</taxon>
        <taxon>Chlorophyceae</taxon>
        <taxon>CS clade</taxon>
        <taxon>Chlamydomonadales</taxon>
        <taxon>Dunaliellaceae</taxon>
        <taxon>Dunaliella</taxon>
    </lineage>
</organism>
<evidence type="ECO:0000313" key="5">
    <source>
        <dbReference type="Proteomes" id="UP000815325"/>
    </source>
</evidence>
<evidence type="ECO:0000313" key="4">
    <source>
        <dbReference type="EMBL" id="KAF5828326.1"/>
    </source>
</evidence>
<dbReference type="Pfam" id="PF00561">
    <property type="entry name" value="Abhydrolase_1"/>
    <property type="match status" value="1"/>
</dbReference>
<dbReference type="Proteomes" id="UP000815325">
    <property type="component" value="Unassembled WGS sequence"/>
</dbReference>
<dbReference type="EMBL" id="MU070322">
    <property type="protein sequence ID" value="KAF5828326.1"/>
    <property type="molecule type" value="Genomic_DNA"/>
</dbReference>
<dbReference type="InterPro" id="IPR029058">
    <property type="entry name" value="AB_hydrolase_fold"/>
</dbReference>
<name>A0ABQ7G176_DUNSA</name>
<keyword evidence="1" id="KW-0442">Lipid degradation</keyword>
<dbReference type="InterPro" id="IPR000073">
    <property type="entry name" value="AB_hydrolase_1"/>
</dbReference>
<accession>A0ABQ7G176</accession>
<protein>
    <submittedName>
        <fullName evidence="4">Alpha/Beta hydrolase protein</fullName>
    </submittedName>
</protein>
<comment type="caution">
    <text evidence="4">The sequence shown here is derived from an EMBL/GenBank/DDBJ whole genome shotgun (WGS) entry which is preliminary data.</text>
</comment>
<dbReference type="SUPFAM" id="SSF53474">
    <property type="entry name" value="alpha/beta-Hydrolases"/>
    <property type="match status" value="1"/>
</dbReference>
<proteinExistence type="predicted"/>
<dbReference type="PANTHER" id="PTHR11005">
    <property type="entry name" value="LYSOSOMAL ACID LIPASE-RELATED"/>
    <property type="match status" value="1"/>
</dbReference>
<dbReference type="Gene3D" id="3.40.50.1820">
    <property type="entry name" value="alpha/beta hydrolase"/>
    <property type="match status" value="1"/>
</dbReference>
<keyword evidence="4" id="KW-0378">Hydrolase</keyword>
<reference evidence="4" key="1">
    <citation type="submission" date="2017-08" db="EMBL/GenBank/DDBJ databases">
        <authorList>
            <person name="Polle J.E."/>
            <person name="Barry K."/>
            <person name="Cushman J."/>
            <person name="Schmutz J."/>
            <person name="Tran D."/>
            <person name="Hathwaick L.T."/>
            <person name="Yim W.C."/>
            <person name="Jenkins J."/>
            <person name="Mckie-Krisberg Z.M."/>
            <person name="Prochnik S."/>
            <person name="Lindquist E."/>
            <person name="Dockter R.B."/>
            <person name="Adam C."/>
            <person name="Molina H."/>
            <person name="Bunkerborg J."/>
            <person name="Jin E."/>
            <person name="Buchheim M."/>
            <person name="Magnuson J."/>
        </authorList>
    </citation>
    <scope>NUCLEOTIDE SEQUENCE</scope>
    <source>
        <strain evidence="4">CCAP 19/18</strain>
    </source>
</reference>
<keyword evidence="5" id="KW-1185">Reference proteome</keyword>
<evidence type="ECO:0000259" key="3">
    <source>
        <dbReference type="Pfam" id="PF00561"/>
    </source>
</evidence>
<dbReference type="GO" id="GO:0016787">
    <property type="term" value="F:hydrolase activity"/>
    <property type="evidence" value="ECO:0007669"/>
    <property type="project" value="UniProtKB-KW"/>
</dbReference>
<feature type="domain" description="AB hydrolase-1" evidence="3">
    <location>
        <begin position="64"/>
        <end position="175"/>
    </location>
</feature>
<gene>
    <name evidence="4" type="ORF">DUNSADRAFT_17782</name>
</gene>
<evidence type="ECO:0000256" key="2">
    <source>
        <dbReference type="ARBA" id="ARBA00023098"/>
    </source>
</evidence>
<keyword evidence="2" id="KW-0443">Lipid metabolism</keyword>